<feature type="transmembrane region" description="Helical" evidence="6">
    <location>
        <begin position="72"/>
        <end position="93"/>
    </location>
</feature>
<organism evidence="7 8">
    <name type="scientific">Maribrevibacterium harenarium</name>
    <dbReference type="NCBI Taxonomy" id="2589817"/>
    <lineage>
        <taxon>Bacteria</taxon>
        <taxon>Pseudomonadati</taxon>
        <taxon>Pseudomonadota</taxon>
        <taxon>Gammaproteobacteria</taxon>
        <taxon>Oceanospirillales</taxon>
        <taxon>Oceanospirillaceae</taxon>
        <taxon>Maribrevibacterium</taxon>
    </lineage>
</organism>
<comment type="subcellular location">
    <subcellularLocation>
        <location evidence="1">Cell membrane</location>
        <topology evidence="1">Multi-pass membrane protein</topology>
    </subcellularLocation>
</comment>
<evidence type="ECO:0000313" key="7">
    <source>
        <dbReference type="EMBL" id="TPE49485.1"/>
    </source>
</evidence>
<evidence type="ECO:0000313" key="8">
    <source>
        <dbReference type="Proteomes" id="UP000315901"/>
    </source>
</evidence>
<dbReference type="GO" id="GO:0015171">
    <property type="term" value="F:amino acid transmembrane transporter activity"/>
    <property type="evidence" value="ECO:0007669"/>
    <property type="project" value="TreeGrafter"/>
</dbReference>
<feature type="transmembrane region" description="Helical" evidence="6">
    <location>
        <begin position="113"/>
        <end position="135"/>
    </location>
</feature>
<dbReference type="GO" id="GO:0005886">
    <property type="term" value="C:plasma membrane"/>
    <property type="evidence" value="ECO:0007669"/>
    <property type="project" value="UniProtKB-SubCell"/>
</dbReference>
<dbReference type="PANTHER" id="PTHR30086:SF20">
    <property type="entry name" value="ARGININE EXPORTER PROTEIN ARGO-RELATED"/>
    <property type="match status" value="1"/>
</dbReference>
<keyword evidence="5 6" id="KW-0472">Membrane</keyword>
<feature type="transmembrane region" description="Helical" evidence="6">
    <location>
        <begin position="41"/>
        <end position="66"/>
    </location>
</feature>
<gene>
    <name evidence="7" type="ORF">FJM67_11845</name>
</gene>
<accession>A0A501WMD1</accession>
<comment type="caution">
    <text evidence="7">The sequence shown here is derived from an EMBL/GenBank/DDBJ whole genome shotgun (WGS) entry which is preliminary data.</text>
</comment>
<proteinExistence type="predicted"/>
<evidence type="ECO:0000256" key="5">
    <source>
        <dbReference type="ARBA" id="ARBA00023136"/>
    </source>
</evidence>
<feature type="transmembrane region" description="Helical" evidence="6">
    <location>
        <begin position="188"/>
        <end position="206"/>
    </location>
</feature>
<evidence type="ECO:0000256" key="2">
    <source>
        <dbReference type="ARBA" id="ARBA00022475"/>
    </source>
</evidence>
<dbReference type="Proteomes" id="UP000315901">
    <property type="component" value="Unassembled WGS sequence"/>
</dbReference>
<dbReference type="OrthoDB" id="9804822at2"/>
<feature type="transmembrane region" description="Helical" evidence="6">
    <location>
        <begin position="6"/>
        <end position="29"/>
    </location>
</feature>
<evidence type="ECO:0000256" key="4">
    <source>
        <dbReference type="ARBA" id="ARBA00022989"/>
    </source>
</evidence>
<keyword evidence="4 6" id="KW-1133">Transmembrane helix</keyword>
<dbReference type="PANTHER" id="PTHR30086">
    <property type="entry name" value="ARGININE EXPORTER PROTEIN ARGO"/>
    <property type="match status" value="1"/>
</dbReference>
<evidence type="ECO:0000256" key="6">
    <source>
        <dbReference type="SAM" id="Phobius"/>
    </source>
</evidence>
<keyword evidence="2" id="KW-1003">Cell membrane</keyword>
<dbReference type="EMBL" id="VFRR01000024">
    <property type="protein sequence ID" value="TPE49485.1"/>
    <property type="molecule type" value="Genomic_DNA"/>
</dbReference>
<dbReference type="PIRSF" id="PIRSF006324">
    <property type="entry name" value="LeuE"/>
    <property type="match status" value="1"/>
</dbReference>
<keyword evidence="3 6" id="KW-0812">Transmembrane</keyword>
<keyword evidence="8" id="KW-1185">Reference proteome</keyword>
<feature type="transmembrane region" description="Helical" evidence="6">
    <location>
        <begin position="155"/>
        <end position="176"/>
    </location>
</feature>
<evidence type="ECO:0000256" key="1">
    <source>
        <dbReference type="ARBA" id="ARBA00004651"/>
    </source>
</evidence>
<dbReference type="InterPro" id="IPR001123">
    <property type="entry name" value="LeuE-type"/>
</dbReference>
<dbReference type="Pfam" id="PF01810">
    <property type="entry name" value="LysE"/>
    <property type="match status" value="1"/>
</dbReference>
<evidence type="ECO:0000256" key="3">
    <source>
        <dbReference type="ARBA" id="ARBA00022692"/>
    </source>
</evidence>
<dbReference type="RefSeq" id="WP_140589550.1">
    <property type="nucleotide sequence ID" value="NZ_VFRR01000024.1"/>
</dbReference>
<dbReference type="AlphaFoldDB" id="A0A501WMD1"/>
<sequence length="209" mass="22398">MFGIENLMLFIISGLLLNMPPGSDVLYILSRSASNGFKGGAVAALGIGAGCGVHVIGATVGISALIASSATLFTVVKWLGGAYLVYIGFKMIFSRQKNLQQANVVAETSLKNIFWQGFMTNALNPKVAIFFIAFLPQFISASTDSYPLAMLTLGIIFNVNATLWNLCVAWTASAIASKLNHSGIIKTWLNRFAGSLFLYFGLSLAITER</sequence>
<name>A0A501WMD1_9GAMM</name>
<protein>
    <submittedName>
        <fullName evidence="7">LysE family translocator</fullName>
    </submittedName>
</protein>
<reference evidence="7 8" key="1">
    <citation type="submission" date="2019-06" db="EMBL/GenBank/DDBJ databases">
        <title>A novel bacterium of genus Marinomonas, isolated from coastal sand.</title>
        <authorList>
            <person name="Huang H."/>
            <person name="Mo K."/>
            <person name="Hu Y."/>
        </authorList>
    </citation>
    <scope>NUCLEOTIDE SEQUENCE [LARGE SCALE GENOMIC DNA]</scope>
    <source>
        <strain evidence="7 8">HB171799</strain>
    </source>
</reference>